<gene>
    <name evidence="1" type="ORF">chiPu_0021784</name>
</gene>
<dbReference type="STRING" id="137246.A0A401RM79"/>
<evidence type="ECO:0000313" key="2">
    <source>
        <dbReference type="Proteomes" id="UP000287033"/>
    </source>
</evidence>
<dbReference type="Gene3D" id="2.80.10.50">
    <property type="match status" value="1"/>
</dbReference>
<keyword evidence="2" id="KW-1185">Reference proteome</keyword>
<proteinExistence type="predicted"/>
<feature type="non-terminal residue" evidence="1">
    <location>
        <position position="1"/>
    </location>
</feature>
<organism evidence="1 2">
    <name type="scientific">Chiloscyllium punctatum</name>
    <name type="common">Brownbanded bambooshark</name>
    <name type="synonym">Hemiscyllium punctatum</name>
    <dbReference type="NCBI Taxonomy" id="137246"/>
    <lineage>
        <taxon>Eukaryota</taxon>
        <taxon>Metazoa</taxon>
        <taxon>Chordata</taxon>
        <taxon>Craniata</taxon>
        <taxon>Vertebrata</taxon>
        <taxon>Chondrichthyes</taxon>
        <taxon>Elasmobranchii</taxon>
        <taxon>Galeomorphii</taxon>
        <taxon>Galeoidea</taxon>
        <taxon>Orectolobiformes</taxon>
        <taxon>Hemiscylliidae</taxon>
        <taxon>Chiloscyllium</taxon>
    </lineage>
</organism>
<feature type="non-terminal residue" evidence="1">
    <location>
        <position position="275"/>
    </location>
</feature>
<sequence length="275" mass="30759">THTIVTPPTSTQKDLQTKFYSDNFQTVHRPEHSEDPHIPANLGDTVYWPYDKQTMELLFSLEMTRSCEGLVEPVPAENHDPLLTGDTGRLHGEHTGEETFCKAPSDRLGGEEAAGAMCGSVKPHGLLVALNRASLCRVQGRGPSCSSALTCPVCQKKECDIHNVIVNSEVKSEIYYLEEQVPPGDCCGMIMKVMNSEYPLLIHNERDQYLRPGDCYQTIVLSQQVPESAQLTIFYYKSNKILKPYRGMPVVLNFSKTNYFLACRTEGSDVLLKIE</sequence>
<dbReference type="EMBL" id="BEZZ01004806">
    <property type="protein sequence ID" value="GCC19194.1"/>
    <property type="molecule type" value="Genomic_DNA"/>
</dbReference>
<accession>A0A401RM79</accession>
<dbReference type="SUPFAM" id="SSF50353">
    <property type="entry name" value="Cytokine"/>
    <property type="match status" value="1"/>
</dbReference>
<dbReference type="OrthoDB" id="8962877at2759"/>
<name>A0A401RM79_CHIPU</name>
<dbReference type="Proteomes" id="UP000287033">
    <property type="component" value="Unassembled WGS sequence"/>
</dbReference>
<comment type="caution">
    <text evidence="1">The sequence shown here is derived from an EMBL/GenBank/DDBJ whole genome shotgun (WGS) entry which is preliminary data.</text>
</comment>
<dbReference type="AlphaFoldDB" id="A0A401RM79"/>
<dbReference type="InterPro" id="IPR008996">
    <property type="entry name" value="IL1/FGF"/>
</dbReference>
<reference evidence="1 2" key="1">
    <citation type="journal article" date="2018" name="Nat. Ecol. Evol.">
        <title>Shark genomes provide insights into elasmobranch evolution and the origin of vertebrates.</title>
        <authorList>
            <person name="Hara Y"/>
            <person name="Yamaguchi K"/>
            <person name="Onimaru K"/>
            <person name="Kadota M"/>
            <person name="Koyanagi M"/>
            <person name="Keeley SD"/>
            <person name="Tatsumi K"/>
            <person name="Tanaka K"/>
            <person name="Motone F"/>
            <person name="Kageyama Y"/>
            <person name="Nozu R"/>
            <person name="Adachi N"/>
            <person name="Nishimura O"/>
            <person name="Nakagawa R"/>
            <person name="Tanegashima C"/>
            <person name="Kiyatake I"/>
            <person name="Matsumoto R"/>
            <person name="Murakumo K"/>
            <person name="Nishida K"/>
            <person name="Terakita A"/>
            <person name="Kuratani S"/>
            <person name="Sato K"/>
            <person name="Hyodo S Kuraku.S."/>
        </authorList>
    </citation>
    <scope>NUCLEOTIDE SEQUENCE [LARGE SCALE GENOMIC DNA]</scope>
</reference>
<protein>
    <submittedName>
        <fullName evidence="1">Uncharacterized protein</fullName>
    </submittedName>
</protein>
<evidence type="ECO:0000313" key="1">
    <source>
        <dbReference type="EMBL" id="GCC19194.1"/>
    </source>
</evidence>